<dbReference type="Proteomes" id="UP000095284">
    <property type="component" value="Unplaced"/>
</dbReference>
<reference evidence="2" key="1">
    <citation type="submission" date="2016-11" db="UniProtKB">
        <authorList>
            <consortium name="WormBaseParasite"/>
        </authorList>
    </citation>
    <scope>IDENTIFICATION</scope>
</reference>
<evidence type="ECO:0000313" key="2">
    <source>
        <dbReference type="WBParaSite" id="BXY_1291200.1"/>
    </source>
</evidence>
<evidence type="ECO:0000313" key="1">
    <source>
        <dbReference type="Proteomes" id="UP000095284"/>
    </source>
</evidence>
<proteinExistence type="predicted"/>
<dbReference type="AlphaFoldDB" id="A0A1I7SIP1"/>
<accession>A0A1I7SIP1</accession>
<sequence length="85" mass="9955">MELSTHYSPQSVHYFPDRLNRAILIKTNYELIQILRAYDGANDVLHPASVKRSAPWRREQLKNYTFDDLELFRYGKAKDTSVPGK</sequence>
<name>A0A1I7SIP1_BURXY</name>
<dbReference type="WBParaSite" id="BXY_1291200.1">
    <property type="protein sequence ID" value="BXY_1291200.1"/>
    <property type="gene ID" value="BXY_1291200"/>
</dbReference>
<organism evidence="1 2">
    <name type="scientific">Bursaphelenchus xylophilus</name>
    <name type="common">Pinewood nematode worm</name>
    <name type="synonym">Aphelenchoides xylophilus</name>
    <dbReference type="NCBI Taxonomy" id="6326"/>
    <lineage>
        <taxon>Eukaryota</taxon>
        <taxon>Metazoa</taxon>
        <taxon>Ecdysozoa</taxon>
        <taxon>Nematoda</taxon>
        <taxon>Chromadorea</taxon>
        <taxon>Rhabditida</taxon>
        <taxon>Tylenchina</taxon>
        <taxon>Tylenchomorpha</taxon>
        <taxon>Aphelenchoidea</taxon>
        <taxon>Aphelenchoididae</taxon>
        <taxon>Bursaphelenchus</taxon>
    </lineage>
</organism>
<protein>
    <submittedName>
        <fullName evidence="2">Transposase</fullName>
    </submittedName>
</protein>